<evidence type="ECO:0008006" key="4">
    <source>
        <dbReference type="Google" id="ProtNLM"/>
    </source>
</evidence>
<dbReference type="CTD" id="20246542"/>
<dbReference type="InterPro" id="IPR032727">
    <property type="entry name" value="CLAMP"/>
</dbReference>
<dbReference type="RefSeq" id="XP_009053819.1">
    <property type="nucleotide sequence ID" value="XM_009055571.1"/>
</dbReference>
<dbReference type="EMBL" id="KB201656">
    <property type="protein sequence ID" value="ESO95303.1"/>
    <property type="molecule type" value="Genomic_DNA"/>
</dbReference>
<dbReference type="KEGG" id="lgi:LOTGIDRAFT_214955"/>
<feature type="region of interest" description="Disordered" evidence="1">
    <location>
        <begin position="265"/>
        <end position="288"/>
    </location>
</feature>
<protein>
    <recommendedName>
        <fullName evidence="4">Coiled-coil domain-containing protein 189</fullName>
    </recommendedName>
</protein>
<dbReference type="Proteomes" id="UP000030746">
    <property type="component" value="Unassembled WGS sequence"/>
</dbReference>
<dbReference type="OrthoDB" id="425082at2759"/>
<keyword evidence="3" id="KW-1185">Reference proteome</keyword>
<dbReference type="GeneID" id="20246542"/>
<dbReference type="OMA" id="QTYIKTQ"/>
<evidence type="ECO:0000313" key="2">
    <source>
        <dbReference type="EMBL" id="ESO95303.1"/>
    </source>
</evidence>
<feature type="compositionally biased region" description="Basic residues" evidence="1">
    <location>
        <begin position="277"/>
        <end position="288"/>
    </location>
</feature>
<reference evidence="2 3" key="1">
    <citation type="journal article" date="2013" name="Nature">
        <title>Insights into bilaterian evolution from three spiralian genomes.</title>
        <authorList>
            <person name="Simakov O."/>
            <person name="Marletaz F."/>
            <person name="Cho S.J."/>
            <person name="Edsinger-Gonzales E."/>
            <person name="Havlak P."/>
            <person name="Hellsten U."/>
            <person name="Kuo D.H."/>
            <person name="Larsson T."/>
            <person name="Lv J."/>
            <person name="Arendt D."/>
            <person name="Savage R."/>
            <person name="Osoegawa K."/>
            <person name="de Jong P."/>
            <person name="Grimwood J."/>
            <person name="Chapman J.A."/>
            <person name="Shapiro H."/>
            <person name="Aerts A."/>
            <person name="Otillar R.P."/>
            <person name="Terry A.Y."/>
            <person name="Boore J.L."/>
            <person name="Grigoriev I.V."/>
            <person name="Lindberg D.R."/>
            <person name="Seaver E.C."/>
            <person name="Weisblat D.A."/>
            <person name="Putnam N.H."/>
            <person name="Rokhsar D.S."/>
        </authorList>
    </citation>
    <scope>NUCLEOTIDE SEQUENCE [LARGE SCALE GENOMIC DNA]</scope>
</reference>
<sequence length="288" mass="33250">MIPVEIEDNKLPIPQLIQPREHKAKICVWADLTVDDVDKLNESLNADHNKQVLANIFGIEDYKENLKSGVTIDLYYYTLQFARENGFNKEKLSAVFSIIKKTHEVCIETPFGNLDQTFKYFRDLLLCHAVKRPPHSIDLYNADEVRKITEYTINTYFRHFKMYKYAFTPLVRLDLAMNYIGIPESPRPEEAGDVEGEGQADDELKDVDDQIEGQTENTETQNTPEIEESPARKELRTMIQSFLSEEIKKMKLSVEEQIKSSEEVLHHKLEAVEPTKKSPRASAKGKKK</sequence>
<dbReference type="AlphaFoldDB" id="V3ZUX7"/>
<dbReference type="STRING" id="225164.V3ZUX7"/>
<feature type="compositionally biased region" description="Basic and acidic residues" evidence="1">
    <location>
        <begin position="265"/>
        <end position="276"/>
    </location>
</feature>
<evidence type="ECO:0000313" key="3">
    <source>
        <dbReference type="Proteomes" id="UP000030746"/>
    </source>
</evidence>
<feature type="region of interest" description="Disordered" evidence="1">
    <location>
        <begin position="184"/>
        <end position="233"/>
    </location>
</feature>
<evidence type="ECO:0000256" key="1">
    <source>
        <dbReference type="SAM" id="MobiDB-lite"/>
    </source>
</evidence>
<name>V3ZUX7_LOTGI</name>
<dbReference type="PANTHER" id="PTHR28457:SF1">
    <property type="entry name" value="CILIA- AND FLAGELLA-ASSOCIATED PROTEIN 119"/>
    <property type="match status" value="1"/>
</dbReference>
<feature type="compositionally biased region" description="Low complexity" evidence="1">
    <location>
        <begin position="212"/>
        <end position="224"/>
    </location>
</feature>
<proteinExistence type="predicted"/>
<dbReference type="PANTHER" id="PTHR28457">
    <property type="entry name" value="COILED-COIL DOMAIN-CONTAINING PROTEIN 189"/>
    <property type="match status" value="1"/>
</dbReference>
<gene>
    <name evidence="2" type="ORF">LOTGIDRAFT_214955</name>
</gene>
<organism evidence="2 3">
    <name type="scientific">Lottia gigantea</name>
    <name type="common">Giant owl limpet</name>
    <dbReference type="NCBI Taxonomy" id="225164"/>
    <lineage>
        <taxon>Eukaryota</taxon>
        <taxon>Metazoa</taxon>
        <taxon>Spiralia</taxon>
        <taxon>Lophotrochozoa</taxon>
        <taxon>Mollusca</taxon>
        <taxon>Gastropoda</taxon>
        <taxon>Patellogastropoda</taxon>
        <taxon>Lottioidea</taxon>
        <taxon>Lottiidae</taxon>
        <taxon>Lottia</taxon>
    </lineage>
</organism>
<accession>V3ZUX7</accession>
<dbReference type="Pfam" id="PF14769">
    <property type="entry name" value="CLAMP"/>
    <property type="match status" value="1"/>
</dbReference>
<dbReference type="HOGENOM" id="CLU_073614_0_0_1"/>
<feature type="compositionally biased region" description="Acidic residues" evidence="1">
    <location>
        <begin position="191"/>
        <end position="211"/>
    </location>
</feature>